<dbReference type="SUPFAM" id="SSF50341">
    <property type="entry name" value="CheW-like"/>
    <property type="match status" value="1"/>
</dbReference>
<dbReference type="PANTHER" id="PTHR22617">
    <property type="entry name" value="CHEMOTAXIS SENSOR HISTIDINE KINASE-RELATED"/>
    <property type="match status" value="1"/>
</dbReference>
<gene>
    <name evidence="2" type="ORF">KDW95_12155</name>
</gene>
<feature type="domain" description="CheW-like" evidence="1">
    <location>
        <begin position="12"/>
        <end position="150"/>
    </location>
</feature>
<protein>
    <submittedName>
        <fullName evidence="2">Purine-binding chemotaxis protein CheW</fullName>
    </submittedName>
</protein>
<keyword evidence="3" id="KW-1185">Reference proteome</keyword>
<dbReference type="Gene3D" id="2.30.30.40">
    <property type="entry name" value="SH3 Domains"/>
    <property type="match status" value="1"/>
</dbReference>
<reference evidence="2" key="1">
    <citation type="submission" date="2021-04" db="EMBL/GenBank/DDBJ databases">
        <title>Oceanospirillales bacteria with DddD are important DMSP degraders in coastal seawater.</title>
        <authorList>
            <person name="Liu J."/>
        </authorList>
    </citation>
    <scope>NUCLEOTIDE SEQUENCE</scope>
    <source>
        <strain evidence="2">D13-1</strain>
    </source>
</reference>
<dbReference type="Pfam" id="PF01584">
    <property type="entry name" value="CheW"/>
    <property type="match status" value="1"/>
</dbReference>
<dbReference type="InterPro" id="IPR036061">
    <property type="entry name" value="CheW-like_dom_sf"/>
</dbReference>
<name>A0ABY5HFM6_9GAMM</name>
<evidence type="ECO:0000313" key="3">
    <source>
        <dbReference type="Proteomes" id="UP001058461"/>
    </source>
</evidence>
<dbReference type="EMBL" id="CP073347">
    <property type="protein sequence ID" value="UTW10070.1"/>
    <property type="molecule type" value="Genomic_DNA"/>
</dbReference>
<accession>A0ABY5HFM6</accession>
<dbReference type="RefSeq" id="WP_255852075.1">
    <property type="nucleotide sequence ID" value="NZ_CP073347.1"/>
</dbReference>
<sequence>MSETGALAVDAQQQFLLVSLGHLQLGLPVASLVKTVRLVAVTALPGAPSVVEGVINYHGRLVAVLDIRARFNLAPEPLSVTQYLVLVKLAQRLVAIRVDRVLDLITIDAARIEPATDIHRASHFIAGIARLDDGLMVIHELGRFLNDLEAAQLDQALLEPPSQ</sequence>
<dbReference type="Proteomes" id="UP001058461">
    <property type="component" value="Chromosome"/>
</dbReference>
<evidence type="ECO:0000313" key="2">
    <source>
        <dbReference type="EMBL" id="UTW10070.1"/>
    </source>
</evidence>
<dbReference type="PANTHER" id="PTHR22617:SF23">
    <property type="entry name" value="CHEMOTAXIS PROTEIN CHEW"/>
    <property type="match status" value="1"/>
</dbReference>
<dbReference type="SMART" id="SM00260">
    <property type="entry name" value="CheW"/>
    <property type="match status" value="1"/>
</dbReference>
<dbReference type="Gene3D" id="2.40.50.180">
    <property type="entry name" value="CheA-289, Domain 4"/>
    <property type="match status" value="1"/>
</dbReference>
<proteinExistence type="predicted"/>
<dbReference type="InterPro" id="IPR002545">
    <property type="entry name" value="CheW-lke_dom"/>
</dbReference>
<evidence type="ECO:0000259" key="1">
    <source>
        <dbReference type="PROSITE" id="PS50851"/>
    </source>
</evidence>
<organism evidence="2 3">
    <name type="scientific">Marinobacterium rhizophilum</name>
    <dbReference type="NCBI Taxonomy" id="420402"/>
    <lineage>
        <taxon>Bacteria</taxon>
        <taxon>Pseudomonadati</taxon>
        <taxon>Pseudomonadota</taxon>
        <taxon>Gammaproteobacteria</taxon>
        <taxon>Oceanospirillales</taxon>
        <taxon>Oceanospirillaceae</taxon>
        <taxon>Marinobacterium</taxon>
    </lineage>
</organism>
<dbReference type="PROSITE" id="PS50851">
    <property type="entry name" value="CHEW"/>
    <property type="match status" value="1"/>
</dbReference>
<dbReference type="InterPro" id="IPR039315">
    <property type="entry name" value="CheW"/>
</dbReference>